<accession>A0A1M6MGZ6</accession>
<evidence type="ECO:0000313" key="3">
    <source>
        <dbReference type="Proteomes" id="UP000184016"/>
    </source>
</evidence>
<organism evidence="2 3">
    <name type="scientific">Alicyclobacillus tolerans</name>
    <dbReference type="NCBI Taxonomy" id="90970"/>
    <lineage>
        <taxon>Bacteria</taxon>
        <taxon>Bacillati</taxon>
        <taxon>Bacillota</taxon>
        <taxon>Bacilli</taxon>
        <taxon>Bacillales</taxon>
        <taxon>Alicyclobacillaceae</taxon>
        <taxon>Alicyclobacillus</taxon>
    </lineage>
</organism>
<reference evidence="3" key="1">
    <citation type="submission" date="2016-11" db="EMBL/GenBank/DDBJ databases">
        <authorList>
            <person name="Varghese N."/>
            <person name="Submissions S."/>
        </authorList>
    </citation>
    <scope>NUCLEOTIDE SEQUENCE [LARGE SCALE GENOMIC DNA]</scope>
    <source>
        <strain evidence="3">USBA-503</strain>
    </source>
</reference>
<gene>
    <name evidence="2" type="ORF">SAMN05443507_10455</name>
</gene>
<evidence type="ECO:0000256" key="1">
    <source>
        <dbReference type="SAM" id="Phobius"/>
    </source>
</evidence>
<keyword evidence="1" id="KW-0472">Membrane</keyword>
<keyword evidence="1" id="KW-0812">Transmembrane</keyword>
<name>A0A1M6MGZ6_9BACL</name>
<dbReference type="Proteomes" id="UP000184016">
    <property type="component" value="Unassembled WGS sequence"/>
</dbReference>
<keyword evidence="3" id="KW-1185">Reference proteome</keyword>
<keyword evidence="1" id="KW-1133">Transmembrane helix</keyword>
<evidence type="ECO:0000313" key="2">
    <source>
        <dbReference type="EMBL" id="SHJ82752.1"/>
    </source>
</evidence>
<proteinExistence type="predicted"/>
<feature type="transmembrane region" description="Helical" evidence="1">
    <location>
        <begin position="7"/>
        <end position="28"/>
    </location>
</feature>
<dbReference type="EMBL" id="FRAF01000004">
    <property type="protein sequence ID" value="SHJ82752.1"/>
    <property type="molecule type" value="Genomic_DNA"/>
</dbReference>
<protein>
    <submittedName>
        <fullName evidence="2">Uncharacterized protein</fullName>
    </submittedName>
</protein>
<sequence>MNVDPELVWYIGIFLFIFLLLGVLRMVMTKYDWWSFTKDEFAVANVPEGGMAHGNDEAYHIARITQKASGHRQDTPENMAIQLFRWMQPVAPYLPATLAEPDVVNREYAILQAFCFVNEMRQQVKDENIQKQIENKFWELFRDATPYTHDISDKMDTYHQAVHTTESSKEQSILVGKKFSSFCHQPEDKRLQHMGSETYERLTHRVKHLFSLKQVVAV</sequence>
<dbReference type="STRING" id="1830138.SAMN05443507_10455"/>
<dbReference type="AlphaFoldDB" id="A0A1M6MGZ6"/>
<dbReference type="RefSeq" id="WP_072873139.1">
    <property type="nucleotide sequence ID" value="NZ_FRAF01000004.1"/>
</dbReference>